<organism evidence="4 5">
    <name type="scientific">Coilia grayii</name>
    <name type="common">Gray's grenadier anchovy</name>
    <dbReference type="NCBI Taxonomy" id="363190"/>
    <lineage>
        <taxon>Eukaryota</taxon>
        <taxon>Metazoa</taxon>
        <taxon>Chordata</taxon>
        <taxon>Craniata</taxon>
        <taxon>Vertebrata</taxon>
        <taxon>Euteleostomi</taxon>
        <taxon>Actinopterygii</taxon>
        <taxon>Neopterygii</taxon>
        <taxon>Teleostei</taxon>
        <taxon>Clupei</taxon>
        <taxon>Clupeiformes</taxon>
        <taxon>Clupeoidei</taxon>
        <taxon>Engraulidae</taxon>
        <taxon>Coilinae</taxon>
        <taxon>Coilia</taxon>
    </lineage>
</organism>
<dbReference type="InterPro" id="IPR051147">
    <property type="entry name" value="CFAP_domain-containing"/>
</dbReference>
<dbReference type="InterPro" id="IPR025252">
    <property type="entry name" value="DUF4200"/>
</dbReference>
<keyword evidence="1 2" id="KW-0175">Coiled coil</keyword>
<proteinExistence type="predicted"/>
<dbReference type="AlphaFoldDB" id="A0ABD1IY74"/>
<dbReference type="PANTHER" id="PTHR21683:SF2">
    <property type="entry name" value="COILED-COIL DOMAIN-CONTAINING PROTEIN 42 LIKE-2-LIKE"/>
    <property type="match status" value="1"/>
</dbReference>
<evidence type="ECO:0000313" key="4">
    <source>
        <dbReference type="EMBL" id="KAL2079895.1"/>
    </source>
</evidence>
<dbReference type="EMBL" id="JBHFQA010000021">
    <property type="protein sequence ID" value="KAL2079895.1"/>
    <property type="molecule type" value="Genomic_DNA"/>
</dbReference>
<evidence type="ECO:0000313" key="5">
    <source>
        <dbReference type="Proteomes" id="UP001591681"/>
    </source>
</evidence>
<dbReference type="Pfam" id="PF13863">
    <property type="entry name" value="DUF4200"/>
    <property type="match status" value="1"/>
</dbReference>
<evidence type="ECO:0000256" key="1">
    <source>
        <dbReference type="ARBA" id="ARBA00023054"/>
    </source>
</evidence>
<name>A0ABD1IY74_9TELE</name>
<keyword evidence="5" id="KW-1185">Reference proteome</keyword>
<accession>A0ABD1IY74</accession>
<feature type="domain" description="DUF4200" evidence="3">
    <location>
        <begin position="35"/>
        <end position="151"/>
    </location>
</feature>
<gene>
    <name evidence="4" type="ORF">ACEWY4_023688</name>
</gene>
<protein>
    <recommendedName>
        <fullName evidence="3">DUF4200 domain-containing protein</fullName>
    </recommendedName>
</protein>
<dbReference type="Proteomes" id="UP001591681">
    <property type="component" value="Unassembled WGS sequence"/>
</dbReference>
<evidence type="ECO:0000259" key="3">
    <source>
        <dbReference type="Pfam" id="PF13863"/>
    </source>
</evidence>
<evidence type="ECO:0000256" key="2">
    <source>
        <dbReference type="SAM" id="Coils"/>
    </source>
</evidence>
<reference evidence="4 5" key="1">
    <citation type="submission" date="2024-09" db="EMBL/GenBank/DDBJ databases">
        <title>A chromosome-level genome assembly of Gray's grenadier anchovy, Coilia grayii.</title>
        <authorList>
            <person name="Fu Z."/>
        </authorList>
    </citation>
    <scope>NUCLEOTIDE SEQUENCE [LARGE SCALE GENOMIC DNA]</scope>
    <source>
        <strain evidence="4">G4</strain>
        <tissue evidence="4">Muscle</tissue>
    </source>
</reference>
<dbReference type="PANTHER" id="PTHR21683">
    <property type="entry name" value="COILED-COIL DOMAIN-CONTAINING PROTEIN 42 LIKE-2-LIKE-RELATED"/>
    <property type="match status" value="1"/>
</dbReference>
<sequence length="300" mass="34688">MAHIHLDDYFRVIFEEGILNVPVNRQNLRTSAMRFLEKRQELDHADASLQSKRNEFEVVREKIRERREKLNKNEEKAKEALLKFDRFIKDNDAKRSRGVKKAELQKAVVAQKEKELEDLKKEYSILLSKRDQLSNRVTRATVYHVFLTTLMKMSKKFEDITHLIGRFDTLLATRDQLLEQGKGAETHAERQHVELRRYVSEQSSVLLQLNNTLSKLQTELDTILAQACKLENTWNNIQSTAAKETLLLGQVKFGILNLYHVVGAETGEEDGVQVEDSVNQLEKIHVFIQDLTDISCGVSL</sequence>
<dbReference type="GO" id="GO:0005856">
    <property type="term" value="C:cytoskeleton"/>
    <property type="evidence" value="ECO:0007669"/>
    <property type="project" value="UniProtKB-ARBA"/>
</dbReference>
<comment type="caution">
    <text evidence="4">The sequence shown here is derived from an EMBL/GenBank/DDBJ whole genome shotgun (WGS) entry which is preliminary data.</text>
</comment>
<feature type="coiled-coil region" evidence="2">
    <location>
        <begin position="49"/>
        <end position="136"/>
    </location>
</feature>